<reference evidence="3" key="1">
    <citation type="journal article" date="2019" name="Curr. Biol.">
        <title>Genome Sequence of Striga asiatica Provides Insight into the Evolution of Plant Parasitism.</title>
        <authorList>
            <person name="Yoshida S."/>
            <person name="Kim S."/>
            <person name="Wafula E.K."/>
            <person name="Tanskanen J."/>
            <person name="Kim Y.M."/>
            <person name="Honaas L."/>
            <person name="Yang Z."/>
            <person name="Spallek T."/>
            <person name="Conn C.E."/>
            <person name="Ichihashi Y."/>
            <person name="Cheong K."/>
            <person name="Cui S."/>
            <person name="Der J.P."/>
            <person name="Gundlach H."/>
            <person name="Jiao Y."/>
            <person name="Hori C."/>
            <person name="Ishida J.K."/>
            <person name="Kasahara H."/>
            <person name="Kiba T."/>
            <person name="Kim M.S."/>
            <person name="Koo N."/>
            <person name="Laohavisit A."/>
            <person name="Lee Y.H."/>
            <person name="Lumba S."/>
            <person name="McCourt P."/>
            <person name="Mortimer J.C."/>
            <person name="Mutuku J.M."/>
            <person name="Nomura T."/>
            <person name="Sasaki-Sekimoto Y."/>
            <person name="Seto Y."/>
            <person name="Wang Y."/>
            <person name="Wakatake T."/>
            <person name="Sakakibara H."/>
            <person name="Demura T."/>
            <person name="Yamaguchi S."/>
            <person name="Yoneyama K."/>
            <person name="Manabe R.I."/>
            <person name="Nelson D.C."/>
            <person name="Schulman A.H."/>
            <person name="Timko M.P."/>
            <person name="dePamphilis C.W."/>
            <person name="Choi D."/>
            <person name="Shirasu K."/>
        </authorList>
    </citation>
    <scope>NUCLEOTIDE SEQUENCE [LARGE SCALE GENOMIC DNA]</scope>
    <source>
        <strain evidence="3">cv. UVA1</strain>
    </source>
</reference>
<feature type="non-terminal residue" evidence="2">
    <location>
        <position position="194"/>
    </location>
</feature>
<dbReference type="Proteomes" id="UP000325081">
    <property type="component" value="Unassembled WGS sequence"/>
</dbReference>
<dbReference type="AlphaFoldDB" id="A0A5A7QCG0"/>
<dbReference type="EMBL" id="BKCP01006503">
    <property type="protein sequence ID" value="GER42909.1"/>
    <property type="molecule type" value="Genomic_DNA"/>
</dbReference>
<accession>A0A5A7QCG0</accession>
<organism evidence="2 3">
    <name type="scientific">Striga asiatica</name>
    <name type="common">Asiatic witchweed</name>
    <name type="synonym">Buchnera asiatica</name>
    <dbReference type="NCBI Taxonomy" id="4170"/>
    <lineage>
        <taxon>Eukaryota</taxon>
        <taxon>Viridiplantae</taxon>
        <taxon>Streptophyta</taxon>
        <taxon>Embryophyta</taxon>
        <taxon>Tracheophyta</taxon>
        <taxon>Spermatophyta</taxon>
        <taxon>Magnoliopsida</taxon>
        <taxon>eudicotyledons</taxon>
        <taxon>Gunneridae</taxon>
        <taxon>Pentapetalae</taxon>
        <taxon>asterids</taxon>
        <taxon>lamiids</taxon>
        <taxon>Lamiales</taxon>
        <taxon>Orobanchaceae</taxon>
        <taxon>Buchnereae</taxon>
        <taxon>Striga</taxon>
    </lineage>
</organism>
<keyword evidence="1" id="KW-0472">Membrane</keyword>
<evidence type="ECO:0000313" key="2">
    <source>
        <dbReference type="EMBL" id="GER42909.1"/>
    </source>
</evidence>
<evidence type="ECO:0000256" key="1">
    <source>
        <dbReference type="SAM" id="Phobius"/>
    </source>
</evidence>
<proteinExistence type="predicted"/>
<keyword evidence="3" id="KW-1185">Reference proteome</keyword>
<name>A0A5A7QCG0_STRAF</name>
<sequence length="194" mass="22387">GGNIMQPFITRAHETLYKLSRSEMMQELDDVSNRQSQATNRGPRRRSKIWADLATGYKWRRKPASGYFNKKIECEPEHLVEEFDAKQDIGEKHRVLLLFSIFSVLECTVTEKNAPYIYLALHLLHFSGRLLEYEGNDKDGLDMMTETDINIVIMFGGCCVYCVLCVMTVKNFDPARYAGRWFGVQGQEDCHCTQ</sequence>
<feature type="transmembrane region" description="Helical" evidence="1">
    <location>
        <begin position="151"/>
        <end position="169"/>
    </location>
</feature>
<keyword evidence="1" id="KW-1133">Transmembrane helix</keyword>
<dbReference type="PROSITE" id="PS00213">
    <property type="entry name" value="LIPOCALIN"/>
    <property type="match status" value="1"/>
</dbReference>
<gene>
    <name evidence="2" type="ORF">STAS_19731</name>
</gene>
<comment type="caution">
    <text evidence="2">The sequence shown here is derived from an EMBL/GenBank/DDBJ whole genome shotgun (WGS) entry which is preliminary data.</text>
</comment>
<dbReference type="InterPro" id="IPR022272">
    <property type="entry name" value="Lipocalin_CS"/>
</dbReference>
<feature type="non-terminal residue" evidence="2">
    <location>
        <position position="1"/>
    </location>
</feature>
<keyword evidence="1" id="KW-0812">Transmembrane</keyword>
<evidence type="ECO:0000313" key="3">
    <source>
        <dbReference type="Proteomes" id="UP000325081"/>
    </source>
</evidence>
<protein>
    <submittedName>
        <fullName evidence="2">Chloroplast lipocalin</fullName>
    </submittedName>
</protein>